<dbReference type="Pfam" id="PF14072">
    <property type="entry name" value="DndB"/>
    <property type="match status" value="1"/>
</dbReference>
<organism evidence="1 2">
    <name type="scientific">Mycobacterium intracellulare 1956</name>
    <dbReference type="NCBI Taxonomy" id="1299331"/>
    <lineage>
        <taxon>Bacteria</taxon>
        <taxon>Bacillati</taxon>
        <taxon>Actinomycetota</taxon>
        <taxon>Actinomycetes</taxon>
        <taxon>Mycobacteriales</taxon>
        <taxon>Mycobacteriaceae</taxon>
        <taxon>Mycobacterium</taxon>
        <taxon>Mycobacterium avium complex (MAC)</taxon>
    </lineage>
</organism>
<proteinExistence type="predicted"/>
<name>X8CU04_MYCIT</name>
<dbReference type="NCBIfam" id="TIGR03187">
    <property type="entry name" value="DGQHR"/>
    <property type="match status" value="1"/>
</dbReference>
<gene>
    <name evidence="1" type="ORF">I550_2098</name>
</gene>
<dbReference type="AlphaFoldDB" id="X8CU04"/>
<sequence length="322" mass="35402">MEPQEDRSQRQLDPKHAREIGEYIVDNEADYALGAITYAVDKPGDFEEAIPNSNVGVLRLPLNARLRSIDGQHRRHGIKQAIDQRENLGAHHTALLIYVEEDLTKRRQMFSDMNNTPRKVSRAINVAFNSRDPFARVAKELVLEHPLLEGRIEVEAARVLPGSPHFYTLAAVHDAIKRLFVGSTGRVKDTSKYNDASIHQTGAAFFDMLAASRSEFAEAKDPEVLDRLRSSTLLFSSTTLRVIAGSAYSLVGAGASAEAFGQLIEPFSTINFAPDAKLWVDCGFVSPGKSTPNARTQEVVAATEALTNALRFIGTEAKGTKK</sequence>
<dbReference type="Proteomes" id="UP000020825">
    <property type="component" value="Unassembled WGS sequence"/>
</dbReference>
<accession>X8CU04</accession>
<comment type="caution">
    <text evidence="1">The sequence shown here is derived from an EMBL/GenBank/DDBJ whole genome shotgun (WGS) entry which is preliminary data.</text>
</comment>
<protein>
    <submittedName>
        <fullName evidence="1">DGQHR domain protein</fullName>
    </submittedName>
</protein>
<dbReference type="EMBL" id="JAOG01000001">
    <property type="protein sequence ID" value="EUA58953.1"/>
    <property type="molecule type" value="Genomic_DNA"/>
</dbReference>
<evidence type="ECO:0000313" key="1">
    <source>
        <dbReference type="EMBL" id="EUA58953.1"/>
    </source>
</evidence>
<dbReference type="InterPro" id="IPR017642">
    <property type="entry name" value="DNA_S_mod_DndB"/>
</dbReference>
<dbReference type="CDD" id="cd16412">
    <property type="entry name" value="dndB"/>
    <property type="match status" value="1"/>
</dbReference>
<reference evidence="1 2" key="1">
    <citation type="submission" date="2013-12" db="EMBL/GenBank/DDBJ databases">
        <authorList>
            <person name="Zelazny A."/>
            <person name="Olivier K."/>
            <person name="Holland S."/>
            <person name="Lenaerts A."/>
            <person name="Ordway D."/>
            <person name="DeGroote M.A."/>
            <person name="Parker T."/>
            <person name="Sizemore C."/>
            <person name="Tallon L.J."/>
            <person name="Sadzewicz L.K."/>
            <person name="Sengamalay N."/>
            <person name="Fraser C.M."/>
            <person name="Hine E."/>
            <person name="Shefchek K.A."/>
            <person name="Das S.P."/>
            <person name="Tettelin H."/>
        </authorList>
    </citation>
    <scope>NUCLEOTIDE SEQUENCE [LARGE SCALE GENOMIC DNA]</scope>
    <source>
        <strain evidence="1 2">1956</strain>
    </source>
</reference>
<dbReference type="InterPro" id="IPR017601">
    <property type="entry name" value="DGQHR-contain_dom"/>
</dbReference>
<evidence type="ECO:0000313" key="2">
    <source>
        <dbReference type="Proteomes" id="UP000020825"/>
    </source>
</evidence>